<dbReference type="Proteomes" id="UP000000379">
    <property type="component" value="Chromosome"/>
</dbReference>
<dbReference type="OrthoDB" id="8432779at2"/>
<evidence type="ECO:0000313" key="3">
    <source>
        <dbReference type="Proteomes" id="UP000000379"/>
    </source>
</evidence>
<sequence length="390" mass="44796">MSVGRIWNDEPFRYRDPHSGREVTQLTRYKGHSNHLYFTDPCWTGDRSFIFTSDREGRSNLFHYDLAEHRITQLTDLDLASRPGGCYSQANRAHYFGDAERLYELELRTLGLRELFRAPRDFVLGERFAPTADGAYVCGTLTERAAFAGEASVPYSYSRFVEFFEKRPLTRVVRIAVATGEAETLHEDRCYLGHVNPSPTQPHLLTFCHEGPWARVDHRIWGLDMVRGQLWKIRPQDDGVAVGHEYWHQDGRYLGYHGFPRTGPRRGFFGAIRPDNTGREEFDFPFHSWHFQSNGLDLVVGDGTQPSVPNAVPFIMLFKREGERFVGPRLLAMHRSTFNDQHAHPHPRFAPDGQHVLYTSDLTGYANLYWVAVGDFYDLPEVAVARGVTE</sequence>
<protein>
    <submittedName>
        <fullName evidence="2">Oligogalacturonide lyase</fullName>
        <ecNumber evidence="2">4.2.2.6</ecNumber>
    </submittedName>
</protein>
<dbReference type="GO" id="GO:0047487">
    <property type="term" value="F:oligogalacturonide lyase activity"/>
    <property type="evidence" value="ECO:0007669"/>
    <property type="project" value="UniProtKB-EC"/>
</dbReference>
<dbReference type="EC" id="4.2.2.6" evidence="2"/>
<accession>D7CQH2</accession>
<name>D7CQH2_TRURR</name>
<dbReference type="RefSeq" id="WP_013178322.1">
    <property type="nucleotide sequence ID" value="NC_014221.1"/>
</dbReference>
<dbReference type="SUPFAM" id="SSF50969">
    <property type="entry name" value="YVTN repeat-like/Quinoprotein amine dehydrogenase"/>
    <property type="match status" value="1"/>
</dbReference>
<dbReference type="InterPro" id="IPR015943">
    <property type="entry name" value="WD40/YVTN_repeat-like_dom_sf"/>
</dbReference>
<reference evidence="3" key="1">
    <citation type="submission" date="2010-05" db="EMBL/GenBank/DDBJ databases">
        <title>The complete genome of Truepera radiovictris DSM 17093.</title>
        <authorList>
            <consortium name="US DOE Joint Genome Institute (JGI-PGF)"/>
            <person name="Lucas S."/>
            <person name="Copeland A."/>
            <person name="Lapidus A."/>
            <person name="Glavina del Rio T."/>
            <person name="Dalin E."/>
            <person name="Tice H."/>
            <person name="Bruce D."/>
            <person name="Goodwin L."/>
            <person name="Pitluck S."/>
            <person name="Kyrpides N."/>
            <person name="Mavromatis K."/>
            <person name="Ovchinnikova G."/>
            <person name="Munk A.C."/>
            <person name="Detter J.C."/>
            <person name="Han C."/>
            <person name="Tapia R."/>
            <person name="Land M."/>
            <person name="Hauser L."/>
            <person name="Markowitz V."/>
            <person name="Cheng J.-F."/>
            <person name="Hugenholtz P."/>
            <person name="Woyke T."/>
            <person name="Wu D."/>
            <person name="Tindall B."/>
            <person name="Pomrenke H.G."/>
            <person name="Brambilla E."/>
            <person name="Klenk H.-P."/>
            <person name="Eisen J.A."/>
        </authorList>
    </citation>
    <scope>NUCLEOTIDE SEQUENCE [LARGE SCALE GENOMIC DNA]</scope>
    <source>
        <strain evidence="3">DSM 17093 / CIP 108686 / LMG 22925 / RQ-24</strain>
    </source>
</reference>
<dbReference type="HOGENOM" id="CLU_057268_0_0_0"/>
<keyword evidence="2" id="KW-0456">Lyase</keyword>
<organism evidence="2 3">
    <name type="scientific">Truepera radiovictrix (strain DSM 17093 / CIP 108686 / LMG 22925 / RQ-24)</name>
    <dbReference type="NCBI Taxonomy" id="649638"/>
    <lineage>
        <taxon>Bacteria</taxon>
        <taxon>Thermotogati</taxon>
        <taxon>Deinococcota</taxon>
        <taxon>Deinococci</taxon>
        <taxon>Trueperales</taxon>
        <taxon>Trueperaceae</taxon>
        <taxon>Truepera</taxon>
    </lineage>
</organism>
<dbReference type="AlphaFoldDB" id="D7CQH2"/>
<dbReference type="EMBL" id="CP002049">
    <property type="protein sequence ID" value="ADI14956.1"/>
    <property type="molecule type" value="Genomic_DNA"/>
</dbReference>
<feature type="domain" description="Oligogalacturonate lyase" evidence="1">
    <location>
        <begin position="13"/>
        <end position="375"/>
    </location>
</feature>
<gene>
    <name evidence="2" type="ordered locus">Trad_1840</name>
</gene>
<dbReference type="InterPro" id="IPR027946">
    <property type="entry name" value="Ogl_dom"/>
</dbReference>
<dbReference type="STRING" id="649638.Trad_1840"/>
<evidence type="ECO:0000259" key="1">
    <source>
        <dbReference type="Pfam" id="PF14583"/>
    </source>
</evidence>
<dbReference type="Pfam" id="PF14583">
    <property type="entry name" value="Pectate_lyase22"/>
    <property type="match status" value="1"/>
</dbReference>
<keyword evidence="3" id="KW-1185">Reference proteome</keyword>
<dbReference type="Gene3D" id="2.130.10.10">
    <property type="entry name" value="YVTN repeat-like/Quinoprotein amine dehydrogenase"/>
    <property type="match status" value="1"/>
</dbReference>
<dbReference type="eggNOG" id="COG0823">
    <property type="taxonomic scope" value="Bacteria"/>
</dbReference>
<dbReference type="KEGG" id="tra:Trad_1840"/>
<proteinExistence type="predicted"/>
<dbReference type="InterPro" id="IPR011044">
    <property type="entry name" value="Quino_amine_DH_bsu"/>
</dbReference>
<dbReference type="GO" id="GO:0045490">
    <property type="term" value="P:pectin catabolic process"/>
    <property type="evidence" value="ECO:0007669"/>
    <property type="project" value="InterPro"/>
</dbReference>
<evidence type="ECO:0000313" key="2">
    <source>
        <dbReference type="EMBL" id="ADI14956.1"/>
    </source>
</evidence>
<reference evidence="2 3" key="2">
    <citation type="journal article" date="2011" name="Stand. Genomic Sci.">
        <title>Complete genome sequence of Truepera radiovictrix type strain (RQ-24).</title>
        <authorList>
            <person name="Ivanova N."/>
            <person name="Rohde C."/>
            <person name="Munk C."/>
            <person name="Nolan M."/>
            <person name="Lucas S."/>
            <person name="Del Rio T.G."/>
            <person name="Tice H."/>
            <person name="Deshpande S."/>
            <person name="Cheng J.F."/>
            <person name="Tapia R."/>
            <person name="Han C."/>
            <person name="Goodwin L."/>
            <person name="Pitluck S."/>
            <person name="Liolios K."/>
            <person name="Mavromatis K."/>
            <person name="Mikhailova N."/>
            <person name="Pati A."/>
            <person name="Chen A."/>
            <person name="Palaniappan K."/>
            <person name="Land M."/>
            <person name="Hauser L."/>
            <person name="Chang Y.J."/>
            <person name="Jeffries C.D."/>
            <person name="Brambilla E."/>
            <person name="Rohde M."/>
            <person name="Goker M."/>
            <person name="Tindall B.J."/>
            <person name="Woyke T."/>
            <person name="Bristow J."/>
            <person name="Eisen J.A."/>
            <person name="Markowitz V."/>
            <person name="Hugenholtz P."/>
            <person name="Kyrpides N.C."/>
            <person name="Klenk H.P."/>
            <person name="Lapidus A."/>
        </authorList>
    </citation>
    <scope>NUCLEOTIDE SEQUENCE [LARGE SCALE GENOMIC DNA]</scope>
    <source>
        <strain evidence="3">DSM 17093 / CIP 108686 / LMG 22925 / RQ-24</strain>
    </source>
</reference>